<name>A0AAV2CH72_9ROSI</name>
<dbReference type="Proteomes" id="UP001497516">
    <property type="component" value="Chromosome 1"/>
</dbReference>
<evidence type="ECO:0008006" key="3">
    <source>
        <dbReference type="Google" id="ProtNLM"/>
    </source>
</evidence>
<dbReference type="AlphaFoldDB" id="A0AAV2CH72"/>
<organism evidence="1 2">
    <name type="scientific">Linum trigynum</name>
    <dbReference type="NCBI Taxonomy" id="586398"/>
    <lineage>
        <taxon>Eukaryota</taxon>
        <taxon>Viridiplantae</taxon>
        <taxon>Streptophyta</taxon>
        <taxon>Embryophyta</taxon>
        <taxon>Tracheophyta</taxon>
        <taxon>Spermatophyta</taxon>
        <taxon>Magnoliopsida</taxon>
        <taxon>eudicotyledons</taxon>
        <taxon>Gunneridae</taxon>
        <taxon>Pentapetalae</taxon>
        <taxon>rosids</taxon>
        <taxon>fabids</taxon>
        <taxon>Malpighiales</taxon>
        <taxon>Linaceae</taxon>
        <taxon>Linum</taxon>
    </lineage>
</organism>
<evidence type="ECO:0000313" key="2">
    <source>
        <dbReference type="Proteomes" id="UP001497516"/>
    </source>
</evidence>
<proteinExistence type="predicted"/>
<gene>
    <name evidence="1" type="ORF">LTRI10_LOCUS3388</name>
</gene>
<sequence length="71" mass="7604">MQQLGARRASPTAYLPITTAAATFLLRHASSSTALAYSPPLSNRRLTLAAFPSPKFHNSDRRPPSLPSLGV</sequence>
<evidence type="ECO:0000313" key="1">
    <source>
        <dbReference type="EMBL" id="CAL1355639.1"/>
    </source>
</evidence>
<protein>
    <recommendedName>
        <fullName evidence="3">Secreted protein</fullName>
    </recommendedName>
</protein>
<accession>A0AAV2CH72</accession>
<reference evidence="1 2" key="1">
    <citation type="submission" date="2024-04" db="EMBL/GenBank/DDBJ databases">
        <authorList>
            <person name="Fracassetti M."/>
        </authorList>
    </citation>
    <scope>NUCLEOTIDE SEQUENCE [LARGE SCALE GENOMIC DNA]</scope>
</reference>
<dbReference type="EMBL" id="OZ034813">
    <property type="protein sequence ID" value="CAL1355639.1"/>
    <property type="molecule type" value="Genomic_DNA"/>
</dbReference>
<keyword evidence="2" id="KW-1185">Reference proteome</keyword>